<evidence type="ECO:0000256" key="3">
    <source>
        <dbReference type="ARBA" id="ARBA00022722"/>
    </source>
</evidence>
<dbReference type="Pfam" id="PF17917">
    <property type="entry name" value="RT_RNaseH"/>
    <property type="match status" value="1"/>
</dbReference>
<dbReference type="InterPro" id="IPR000477">
    <property type="entry name" value="RT_dom"/>
</dbReference>
<dbReference type="Pfam" id="PF00078">
    <property type="entry name" value="RVT_1"/>
    <property type="match status" value="1"/>
</dbReference>
<evidence type="ECO:0000256" key="2">
    <source>
        <dbReference type="ARBA" id="ARBA00022695"/>
    </source>
</evidence>
<dbReference type="Pfam" id="PF17921">
    <property type="entry name" value="Integrase_H2C2"/>
    <property type="match status" value="1"/>
</dbReference>
<proteinExistence type="predicted"/>
<dbReference type="Gene3D" id="3.10.10.10">
    <property type="entry name" value="HIV Type 1 Reverse Transcriptase, subunit A, domain 1"/>
    <property type="match status" value="1"/>
</dbReference>
<dbReference type="CDD" id="cd01647">
    <property type="entry name" value="RT_LTR"/>
    <property type="match status" value="1"/>
</dbReference>
<dbReference type="InterPro" id="IPR041373">
    <property type="entry name" value="RT_RNaseH"/>
</dbReference>
<dbReference type="AlphaFoldDB" id="A0A5B6WH84"/>
<dbReference type="SUPFAM" id="SSF56672">
    <property type="entry name" value="DNA/RNA polymerases"/>
    <property type="match status" value="1"/>
</dbReference>
<dbReference type="InterPro" id="IPR041588">
    <property type="entry name" value="Integrase_H2C2"/>
</dbReference>
<evidence type="ECO:0000259" key="9">
    <source>
        <dbReference type="Pfam" id="PF17921"/>
    </source>
</evidence>
<dbReference type="InterPro" id="IPR050951">
    <property type="entry name" value="Retrovirus_Pol_polyprotein"/>
</dbReference>
<dbReference type="InterPro" id="IPR043128">
    <property type="entry name" value="Rev_trsase/Diguanyl_cyclase"/>
</dbReference>
<dbReference type="OrthoDB" id="1001400at2759"/>
<dbReference type="GO" id="GO:0003676">
    <property type="term" value="F:nucleic acid binding"/>
    <property type="evidence" value="ECO:0007669"/>
    <property type="project" value="InterPro"/>
</dbReference>
<evidence type="ECO:0000259" key="7">
    <source>
        <dbReference type="Pfam" id="PF00078"/>
    </source>
</evidence>
<reference evidence="11" key="1">
    <citation type="journal article" date="2019" name="Plant Biotechnol. J.">
        <title>Genome sequencing of the Australian wild diploid species Gossypium australe highlights disease resistance and delayed gland morphogenesis.</title>
        <authorList>
            <person name="Cai Y."/>
            <person name="Cai X."/>
            <person name="Wang Q."/>
            <person name="Wang P."/>
            <person name="Zhang Y."/>
            <person name="Cai C."/>
            <person name="Xu Y."/>
            <person name="Wang K."/>
            <person name="Zhou Z."/>
            <person name="Wang C."/>
            <person name="Geng S."/>
            <person name="Li B."/>
            <person name="Dong Q."/>
            <person name="Hou Y."/>
            <person name="Wang H."/>
            <person name="Ai P."/>
            <person name="Liu Z."/>
            <person name="Yi F."/>
            <person name="Sun M."/>
            <person name="An G."/>
            <person name="Cheng J."/>
            <person name="Zhang Y."/>
            <person name="Shi Q."/>
            <person name="Xie Y."/>
            <person name="Shi X."/>
            <person name="Chang Y."/>
            <person name="Huang F."/>
            <person name="Chen Y."/>
            <person name="Hong S."/>
            <person name="Mi L."/>
            <person name="Sun Q."/>
            <person name="Zhang L."/>
            <person name="Zhou B."/>
            <person name="Peng R."/>
            <person name="Zhang X."/>
            <person name="Liu F."/>
        </authorList>
    </citation>
    <scope>NUCLEOTIDE SEQUENCE [LARGE SCALE GENOMIC DNA]</scope>
    <source>
        <strain evidence="11">cv. PA1801</strain>
    </source>
</reference>
<dbReference type="SUPFAM" id="SSF53098">
    <property type="entry name" value="Ribonuclease H-like"/>
    <property type="match status" value="1"/>
</dbReference>
<dbReference type="Gene3D" id="1.10.340.70">
    <property type="match status" value="1"/>
</dbReference>
<dbReference type="Gene3D" id="3.30.420.10">
    <property type="entry name" value="Ribonuclease H-like superfamily/Ribonuclease H"/>
    <property type="match status" value="1"/>
</dbReference>
<dbReference type="GO" id="GO:0003964">
    <property type="term" value="F:RNA-directed DNA polymerase activity"/>
    <property type="evidence" value="ECO:0007669"/>
    <property type="project" value="UniProtKB-KW"/>
</dbReference>
<dbReference type="GO" id="GO:0004519">
    <property type="term" value="F:endonuclease activity"/>
    <property type="evidence" value="ECO:0007669"/>
    <property type="project" value="UniProtKB-KW"/>
</dbReference>
<dbReference type="InterPro" id="IPR043502">
    <property type="entry name" value="DNA/RNA_pol_sf"/>
</dbReference>
<dbReference type="EMBL" id="SMMG02000003">
    <property type="protein sequence ID" value="KAA3481040.1"/>
    <property type="molecule type" value="Genomic_DNA"/>
</dbReference>
<keyword evidence="2" id="KW-0548">Nucleotidyltransferase</keyword>
<evidence type="ECO:0000256" key="4">
    <source>
        <dbReference type="ARBA" id="ARBA00022759"/>
    </source>
</evidence>
<organism evidence="10 11">
    <name type="scientific">Gossypium australe</name>
    <dbReference type="NCBI Taxonomy" id="47621"/>
    <lineage>
        <taxon>Eukaryota</taxon>
        <taxon>Viridiplantae</taxon>
        <taxon>Streptophyta</taxon>
        <taxon>Embryophyta</taxon>
        <taxon>Tracheophyta</taxon>
        <taxon>Spermatophyta</taxon>
        <taxon>Magnoliopsida</taxon>
        <taxon>eudicotyledons</taxon>
        <taxon>Gunneridae</taxon>
        <taxon>Pentapetalae</taxon>
        <taxon>rosids</taxon>
        <taxon>malvids</taxon>
        <taxon>Malvales</taxon>
        <taxon>Malvaceae</taxon>
        <taxon>Malvoideae</taxon>
        <taxon>Gossypium</taxon>
    </lineage>
</organism>
<keyword evidence="3" id="KW-0540">Nuclease</keyword>
<dbReference type="PANTHER" id="PTHR37984">
    <property type="entry name" value="PROTEIN CBG26694"/>
    <property type="match status" value="1"/>
</dbReference>
<name>A0A5B6WH84_9ROSI</name>
<accession>A0A5B6WH84</accession>
<feature type="domain" description="Reverse transcriptase RNase H-like" evidence="8">
    <location>
        <begin position="214"/>
        <end position="291"/>
    </location>
</feature>
<evidence type="ECO:0000256" key="5">
    <source>
        <dbReference type="ARBA" id="ARBA00022801"/>
    </source>
</evidence>
<evidence type="ECO:0000256" key="6">
    <source>
        <dbReference type="ARBA" id="ARBA00022918"/>
    </source>
</evidence>
<dbReference type="GO" id="GO:0016787">
    <property type="term" value="F:hydrolase activity"/>
    <property type="evidence" value="ECO:0007669"/>
    <property type="project" value="UniProtKB-KW"/>
</dbReference>
<feature type="domain" description="Integrase zinc-binding" evidence="9">
    <location>
        <begin position="325"/>
        <end position="382"/>
    </location>
</feature>
<dbReference type="InterPro" id="IPR036397">
    <property type="entry name" value="RNaseH_sf"/>
</dbReference>
<feature type="domain" description="Reverse transcriptase" evidence="7">
    <location>
        <begin position="76"/>
        <end position="173"/>
    </location>
</feature>
<evidence type="ECO:0000259" key="8">
    <source>
        <dbReference type="Pfam" id="PF17917"/>
    </source>
</evidence>
<dbReference type="InterPro" id="IPR012337">
    <property type="entry name" value="RNaseH-like_sf"/>
</dbReference>
<dbReference type="PANTHER" id="PTHR37984:SF5">
    <property type="entry name" value="PROTEIN NYNRIN-LIKE"/>
    <property type="match status" value="1"/>
</dbReference>
<dbReference type="Gene3D" id="3.30.70.270">
    <property type="match status" value="1"/>
</dbReference>
<sequence length="502" mass="57297">MILPVKGCDLVLGIQWLLSLGPIIWNFSSLTMQFDHMGRVISYSSKTKIERLIQEMLQAGIIYNSISPFASPMVMVKKKDDSWRLCIDYRQLNQLTIKDRFPIPVIEELLDELGQANFLSKLDLRSSYHQIRMWEKDVHKTTFETHEGHYEFLVMRFGLTNAPSNFQGLMGLLLCGMGVVSMDKEKVESVLNWPLAQSVKELRGSVDHQVIIEETDASGQGVVVVLQKKGKPVAFFSKALGVKHQTLSIYYKEMLAGLLAVKKWHPYLIGRHFLIKTDHQSLRFILDTKLQQLCQELQLQPELHPKYFWDGRVIKRLGKIVVGHNDQLRKHIFDIFHGGSLRGHSGRHATRHRILGLLYWKGLSKNVKRWVRECVTFQRCKVDNTTSPGLLQPLPIPERAWTTISMDFVEGKSTILVVVDRLTKYGHFITLVHPFTVVVVAQEYLNQVYKIHGIPESIVSDRNRALQALGHQTPNVYCLSPSNGWTDSMGFSSSNSGQNLVA</sequence>
<keyword evidence="11" id="KW-1185">Reference proteome</keyword>
<keyword evidence="4" id="KW-0255">Endonuclease</keyword>
<keyword evidence="5" id="KW-0378">Hydrolase</keyword>
<keyword evidence="1" id="KW-0808">Transferase</keyword>
<dbReference type="Proteomes" id="UP000325315">
    <property type="component" value="Unassembled WGS sequence"/>
</dbReference>
<evidence type="ECO:0000313" key="10">
    <source>
        <dbReference type="EMBL" id="KAA3481040.1"/>
    </source>
</evidence>
<gene>
    <name evidence="10" type="ORF">EPI10_021436</name>
</gene>
<evidence type="ECO:0000256" key="1">
    <source>
        <dbReference type="ARBA" id="ARBA00022679"/>
    </source>
</evidence>
<evidence type="ECO:0000313" key="11">
    <source>
        <dbReference type="Proteomes" id="UP000325315"/>
    </source>
</evidence>
<keyword evidence="6 10" id="KW-0695">RNA-directed DNA polymerase</keyword>
<comment type="caution">
    <text evidence="10">The sequence shown here is derived from an EMBL/GenBank/DDBJ whole genome shotgun (WGS) entry which is preliminary data.</text>
</comment>
<protein>
    <submittedName>
        <fullName evidence="10">Reverse transcriptase</fullName>
    </submittedName>
</protein>